<dbReference type="InterPro" id="IPR013087">
    <property type="entry name" value="Znf_C2H2_type"/>
</dbReference>
<feature type="compositionally biased region" description="Polar residues" evidence="2">
    <location>
        <begin position="1"/>
        <end position="12"/>
    </location>
</feature>
<evidence type="ECO:0000256" key="2">
    <source>
        <dbReference type="SAM" id="MobiDB-lite"/>
    </source>
</evidence>
<reference evidence="5" key="1">
    <citation type="journal article" date="2023" name="Commun. Biol.">
        <title>Genome analysis of Parmales, the sister group of diatoms, reveals the evolutionary specialization of diatoms from phago-mixotrophs to photoautotrophs.</title>
        <authorList>
            <person name="Ban H."/>
            <person name="Sato S."/>
            <person name="Yoshikawa S."/>
            <person name="Yamada K."/>
            <person name="Nakamura Y."/>
            <person name="Ichinomiya M."/>
            <person name="Sato N."/>
            <person name="Blanc-Mathieu R."/>
            <person name="Endo H."/>
            <person name="Kuwata A."/>
            <person name="Ogata H."/>
        </authorList>
    </citation>
    <scope>NUCLEOTIDE SEQUENCE [LARGE SCALE GENOMIC DNA]</scope>
</reference>
<dbReference type="AlphaFoldDB" id="A0A9W7GBF7"/>
<evidence type="ECO:0000313" key="4">
    <source>
        <dbReference type="EMBL" id="GMI42155.1"/>
    </source>
</evidence>
<feature type="domain" description="C2H2-type" evidence="3">
    <location>
        <begin position="222"/>
        <end position="250"/>
    </location>
</feature>
<feature type="region of interest" description="Disordered" evidence="2">
    <location>
        <begin position="1"/>
        <end position="20"/>
    </location>
</feature>
<dbReference type="PROSITE" id="PS00028">
    <property type="entry name" value="ZINC_FINGER_C2H2_1"/>
    <property type="match status" value="1"/>
</dbReference>
<keyword evidence="5" id="KW-1185">Reference proteome</keyword>
<gene>
    <name evidence="4" type="ORF">TrCOL_g12911</name>
</gene>
<evidence type="ECO:0000313" key="5">
    <source>
        <dbReference type="Proteomes" id="UP001165065"/>
    </source>
</evidence>
<dbReference type="Proteomes" id="UP001165065">
    <property type="component" value="Unassembled WGS sequence"/>
</dbReference>
<dbReference type="PROSITE" id="PS50157">
    <property type="entry name" value="ZINC_FINGER_C2H2_2"/>
    <property type="match status" value="1"/>
</dbReference>
<proteinExistence type="predicted"/>
<dbReference type="EMBL" id="BRYA01000166">
    <property type="protein sequence ID" value="GMI42155.1"/>
    <property type="molecule type" value="Genomic_DNA"/>
</dbReference>
<protein>
    <recommendedName>
        <fullName evidence="3">C2H2-type domain-containing protein</fullName>
    </recommendedName>
</protein>
<keyword evidence="1" id="KW-0862">Zinc</keyword>
<keyword evidence="1" id="KW-0479">Metal-binding</keyword>
<dbReference type="OrthoDB" id="10446361at2759"/>
<name>A0A9W7GBF7_9STRA</name>
<evidence type="ECO:0000256" key="1">
    <source>
        <dbReference type="PROSITE-ProRule" id="PRU00042"/>
    </source>
</evidence>
<comment type="caution">
    <text evidence="4">The sequence shown here is derived from an EMBL/GenBank/DDBJ whole genome shotgun (WGS) entry which is preliminary data.</text>
</comment>
<evidence type="ECO:0000259" key="3">
    <source>
        <dbReference type="PROSITE" id="PS50157"/>
    </source>
</evidence>
<keyword evidence="1" id="KW-0863">Zinc-finger</keyword>
<sequence>MDHIRSLTTPGSLSEGMKPIRLESPTDMLTEMSAMPQKVTPSGTGVLTSTPMTAHPSTPVTNPSICHYSTTIQGTQGTDTKFDTIGAAVGAGKEEEGNVTRVELGDKVHDVFTEAPLFFSVSDINRRIEVVWNDTEKYIATVYTFQKEKGEIYLIYDDGTCHWLHPTNHGFDSWRFITDGPVEHTLVVKKAIEIAKLTIKELEDRHEELNEEFTVRPLRHRISCNRCNKVFDSWAMVVSHYLQSHHNEHQRKQPFQELKRWKEGFRILELEGSKHKSHGQRYYALKPITFAFQPETYVQLFMDFWPDEVHMVMLEYGQLDPGRENAVEWTIKNGDGDIVLRKSMATTSARCVIKSSEASSPYYYHHWPENILTVGRDFLATNGGSKCTLSLSFVESGL</sequence>
<dbReference type="GO" id="GO:0008270">
    <property type="term" value="F:zinc ion binding"/>
    <property type="evidence" value="ECO:0007669"/>
    <property type="project" value="UniProtKB-KW"/>
</dbReference>
<organism evidence="4 5">
    <name type="scientific">Triparma columacea</name>
    <dbReference type="NCBI Taxonomy" id="722753"/>
    <lineage>
        <taxon>Eukaryota</taxon>
        <taxon>Sar</taxon>
        <taxon>Stramenopiles</taxon>
        <taxon>Ochrophyta</taxon>
        <taxon>Bolidophyceae</taxon>
        <taxon>Parmales</taxon>
        <taxon>Triparmaceae</taxon>
        <taxon>Triparma</taxon>
    </lineage>
</organism>
<accession>A0A9W7GBF7</accession>